<sequence length="42" mass="4996">MTNSSIWERYFQNKTPPLSITNSGKLHVENRIYAQIESIWKN</sequence>
<reference evidence="1 2" key="1">
    <citation type="submission" date="2011-08" db="EMBL/GenBank/DDBJ databases">
        <authorList>
            <person name="Weinstock G."/>
            <person name="Sodergren E."/>
            <person name="Clifton S."/>
            <person name="Fulton L."/>
            <person name="Fulton B."/>
            <person name="Courtney L."/>
            <person name="Fronick C."/>
            <person name="Harrison M."/>
            <person name="Strong C."/>
            <person name="Farmer C."/>
            <person name="Delahaunty K."/>
            <person name="Markovic C."/>
            <person name="Hall O."/>
            <person name="Minx P."/>
            <person name="Tomlinson C."/>
            <person name="Mitreva M."/>
            <person name="Hou S."/>
            <person name="Chen J."/>
            <person name="Wollam A."/>
            <person name="Pepin K.H."/>
            <person name="Johnson M."/>
            <person name="Bhonagiri V."/>
            <person name="Zhang X."/>
            <person name="Suruliraj S."/>
            <person name="Warren W."/>
            <person name="Chinwalla A."/>
            <person name="Mardis E.R."/>
            <person name="Wilson R.K."/>
        </authorList>
    </citation>
    <scope>NUCLEOTIDE SEQUENCE [LARGE SCALE GENOMIC DNA]</scope>
    <source>
        <strain evidence="1 2">ATCC 51873</strain>
    </source>
</reference>
<dbReference type="Proteomes" id="UP000005959">
    <property type="component" value="Unassembled WGS sequence"/>
</dbReference>
<dbReference type="AlphaFoldDB" id="G9YBU9"/>
<dbReference type="HOGENOM" id="CLU_3252339_0_0_6"/>
<gene>
    <name evidence="1" type="ORF">HMPREF0454_03992</name>
</gene>
<organism evidence="1 2">
    <name type="scientific">Hafnia alvei ATCC 51873</name>
    <dbReference type="NCBI Taxonomy" id="1002364"/>
    <lineage>
        <taxon>Bacteria</taxon>
        <taxon>Pseudomonadati</taxon>
        <taxon>Pseudomonadota</taxon>
        <taxon>Gammaproteobacteria</taxon>
        <taxon>Enterobacterales</taxon>
        <taxon>Hafniaceae</taxon>
        <taxon>Hafnia</taxon>
    </lineage>
</organism>
<comment type="caution">
    <text evidence="1">The sequence shown here is derived from an EMBL/GenBank/DDBJ whole genome shotgun (WGS) entry which is preliminary data.</text>
</comment>
<protein>
    <submittedName>
        <fullName evidence="1">Uncharacterized protein</fullName>
    </submittedName>
</protein>
<dbReference type="EMBL" id="AGCI01000099">
    <property type="protein sequence ID" value="EHM38858.1"/>
    <property type="molecule type" value="Genomic_DNA"/>
</dbReference>
<evidence type="ECO:0000313" key="1">
    <source>
        <dbReference type="EMBL" id="EHM38858.1"/>
    </source>
</evidence>
<accession>G9YBU9</accession>
<name>G9YBU9_HAFAL</name>
<evidence type="ECO:0000313" key="2">
    <source>
        <dbReference type="Proteomes" id="UP000005959"/>
    </source>
</evidence>
<proteinExistence type="predicted"/>